<keyword evidence="5 7" id="KW-1133">Transmembrane helix</keyword>
<gene>
    <name evidence="9" type="ORF">KFK09_024937</name>
</gene>
<accession>A0A8T3AFG8</accession>
<name>A0A8T3AFG8_DENNO</name>
<protein>
    <recommendedName>
        <fullName evidence="7">Probable purine permease</fullName>
    </recommendedName>
</protein>
<comment type="caution">
    <text evidence="9">The sequence shown here is derived from an EMBL/GenBank/DDBJ whole genome shotgun (WGS) entry which is preliminary data.</text>
</comment>
<reference evidence="9" key="1">
    <citation type="journal article" date="2022" name="Front. Genet.">
        <title>Chromosome-Scale Assembly of the Dendrobium nobile Genome Provides Insights Into the Molecular Mechanism of the Biosynthesis of the Medicinal Active Ingredient of Dendrobium.</title>
        <authorList>
            <person name="Xu Q."/>
            <person name="Niu S.-C."/>
            <person name="Li K.-L."/>
            <person name="Zheng P.-J."/>
            <person name="Zhang X.-J."/>
            <person name="Jia Y."/>
            <person name="Liu Y."/>
            <person name="Niu Y.-X."/>
            <person name="Yu L.-H."/>
            <person name="Chen D.-F."/>
            <person name="Zhang G.-Q."/>
        </authorList>
    </citation>
    <scope>NUCLEOTIDE SEQUENCE</scope>
    <source>
        <tissue evidence="9">Leaf</tissue>
    </source>
</reference>
<feature type="region of interest" description="Disordered" evidence="8">
    <location>
        <begin position="1"/>
        <end position="30"/>
    </location>
</feature>
<evidence type="ECO:0000313" key="9">
    <source>
        <dbReference type="EMBL" id="KAI0494794.1"/>
    </source>
</evidence>
<dbReference type="PANTHER" id="PTHR31376">
    <property type="entry name" value="OS09G0467300 PROTEIN-RELATED"/>
    <property type="match status" value="1"/>
</dbReference>
<evidence type="ECO:0000256" key="3">
    <source>
        <dbReference type="ARBA" id="ARBA00022448"/>
    </source>
</evidence>
<evidence type="ECO:0000256" key="2">
    <source>
        <dbReference type="ARBA" id="ARBA00006213"/>
    </source>
</evidence>
<dbReference type="InterPro" id="IPR037185">
    <property type="entry name" value="EmrE-like"/>
</dbReference>
<dbReference type="SUPFAM" id="SSF103481">
    <property type="entry name" value="Multidrug resistance efflux transporter EmrE"/>
    <property type="match status" value="1"/>
</dbReference>
<comment type="subcellular location">
    <subcellularLocation>
        <location evidence="1 7">Membrane</location>
        <topology evidence="1 7">Multi-pass membrane protein</topology>
    </subcellularLocation>
</comment>
<feature type="transmembrane region" description="Helical" evidence="7">
    <location>
        <begin position="101"/>
        <end position="121"/>
    </location>
</feature>
<keyword evidence="10" id="KW-1185">Reference proteome</keyword>
<evidence type="ECO:0000256" key="8">
    <source>
        <dbReference type="SAM" id="MobiDB-lite"/>
    </source>
</evidence>
<keyword evidence="4 7" id="KW-0812">Transmembrane</keyword>
<evidence type="ECO:0000256" key="7">
    <source>
        <dbReference type="RuleBase" id="RU368015"/>
    </source>
</evidence>
<evidence type="ECO:0000256" key="1">
    <source>
        <dbReference type="ARBA" id="ARBA00004141"/>
    </source>
</evidence>
<keyword evidence="6 7" id="KW-0472">Membrane</keyword>
<feature type="transmembrane region" description="Helical" evidence="7">
    <location>
        <begin position="306"/>
        <end position="327"/>
    </location>
</feature>
<dbReference type="GO" id="GO:0015211">
    <property type="term" value="F:purine nucleoside transmembrane transporter activity"/>
    <property type="evidence" value="ECO:0007669"/>
    <property type="project" value="UniProtKB-UniRule"/>
</dbReference>
<evidence type="ECO:0000256" key="4">
    <source>
        <dbReference type="ARBA" id="ARBA00022692"/>
    </source>
</evidence>
<evidence type="ECO:0000256" key="5">
    <source>
        <dbReference type="ARBA" id="ARBA00022989"/>
    </source>
</evidence>
<dbReference type="InterPro" id="IPR030182">
    <property type="entry name" value="PUP_plant"/>
</dbReference>
<evidence type="ECO:0000313" key="10">
    <source>
        <dbReference type="Proteomes" id="UP000829196"/>
    </source>
</evidence>
<organism evidence="9 10">
    <name type="scientific">Dendrobium nobile</name>
    <name type="common">Orchid</name>
    <dbReference type="NCBI Taxonomy" id="94219"/>
    <lineage>
        <taxon>Eukaryota</taxon>
        <taxon>Viridiplantae</taxon>
        <taxon>Streptophyta</taxon>
        <taxon>Embryophyta</taxon>
        <taxon>Tracheophyta</taxon>
        <taxon>Spermatophyta</taxon>
        <taxon>Magnoliopsida</taxon>
        <taxon>Liliopsida</taxon>
        <taxon>Asparagales</taxon>
        <taxon>Orchidaceae</taxon>
        <taxon>Epidendroideae</taxon>
        <taxon>Malaxideae</taxon>
        <taxon>Dendrobiinae</taxon>
        <taxon>Dendrobium</taxon>
    </lineage>
</organism>
<feature type="transmembrane region" description="Helical" evidence="7">
    <location>
        <begin position="278"/>
        <end position="299"/>
    </location>
</feature>
<feature type="transmembrane region" description="Helical" evidence="7">
    <location>
        <begin position="241"/>
        <end position="258"/>
    </location>
</feature>
<keyword evidence="3 7" id="KW-0813">Transport</keyword>
<dbReference type="GO" id="GO:0016020">
    <property type="term" value="C:membrane"/>
    <property type="evidence" value="ECO:0007669"/>
    <property type="project" value="UniProtKB-SubCell"/>
</dbReference>
<proteinExistence type="inferred from homology"/>
<feature type="transmembrane region" description="Helical" evidence="7">
    <location>
        <begin position="199"/>
        <end position="220"/>
    </location>
</feature>
<dbReference type="Proteomes" id="UP000829196">
    <property type="component" value="Unassembled WGS sequence"/>
</dbReference>
<feature type="transmembrane region" description="Helical" evidence="7">
    <location>
        <begin position="167"/>
        <end position="187"/>
    </location>
</feature>
<feature type="transmembrane region" description="Helical" evidence="7">
    <location>
        <begin position="39"/>
        <end position="63"/>
    </location>
</feature>
<evidence type="ECO:0000256" key="6">
    <source>
        <dbReference type="ARBA" id="ARBA00023136"/>
    </source>
</evidence>
<feature type="transmembrane region" description="Helical" evidence="7">
    <location>
        <begin position="75"/>
        <end position="94"/>
    </location>
</feature>
<sequence>MEIDQAGKTNGQQPLFPTPSSTPPPPPPPPQISLSLKRLLTIVNCLLLCLGNAGGPIIVRIYFLHGGHRQWLSAWLETAGWPLLLFPLSLSFLYRRRSNPSAPAVLITPRLILASAFIGLLTGVDDYLYAYGLDFLPVSTSAVLIATQLAFTALFAYFIVRQRFTPYSINAVALLTVGAAILAMHASSDRPAGVSVGGYWKGFVLTLGAAALYGLVLPLVELTYSKAGQPVTYTLVMEMQLVIGFFATAFSTVGMIINKDFQALTREAANFGLGETKYYLVLSFAAILWQCFFLGAVGVISCVNTLLAGILIAVFIPMVEVLAVVFLHENFSIEKGMALVLCLWGLASYSYGEYREAKEKKEQIASPQVQTSAV</sequence>
<dbReference type="Pfam" id="PF16913">
    <property type="entry name" value="PUNUT"/>
    <property type="match status" value="1"/>
</dbReference>
<dbReference type="GO" id="GO:0005345">
    <property type="term" value="F:purine nucleobase transmembrane transporter activity"/>
    <property type="evidence" value="ECO:0007669"/>
    <property type="project" value="UniProtKB-UniRule"/>
</dbReference>
<feature type="transmembrane region" description="Helical" evidence="7">
    <location>
        <begin position="141"/>
        <end position="160"/>
    </location>
</feature>
<dbReference type="PANTHER" id="PTHR31376:SF105">
    <property type="entry name" value="PURINE PERMEASE-RELATED"/>
    <property type="match status" value="1"/>
</dbReference>
<feature type="compositionally biased region" description="Pro residues" evidence="8">
    <location>
        <begin position="16"/>
        <end position="30"/>
    </location>
</feature>
<dbReference type="Gene3D" id="1.10.3730.20">
    <property type="match status" value="1"/>
</dbReference>
<dbReference type="EMBL" id="JAGYWB010000017">
    <property type="protein sequence ID" value="KAI0494794.1"/>
    <property type="molecule type" value="Genomic_DNA"/>
</dbReference>
<feature type="transmembrane region" description="Helical" evidence="7">
    <location>
        <begin position="333"/>
        <end position="351"/>
    </location>
</feature>
<dbReference type="OrthoDB" id="1865379at2759"/>
<comment type="similarity">
    <text evidence="2 7">Belongs to the purine permeases (TC 2.A.7.14) family.</text>
</comment>
<dbReference type="AlphaFoldDB" id="A0A8T3AFG8"/>